<dbReference type="InterPro" id="IPR051979">
    <property type="entry name" value="B-box_zinc_finger"/>
</dbReference>
<dbReference type="Gene3D" id="3.30.160.60">
    <property type="entry name" value="Classic Zinc Finger"/>
    <property type="match status" value="1"/>
</dbReference>
<proteinExistence type="predicted"/>
<evidence type="ECO:0000259" key="11">
    <source>
        <dbReference type="PROSITE" id="PS50119"/>
    </source>
</evidence>
<comment type="subcellular location">
    <subcellularLocation>
        <location evidence="1">Nucleus</location>
    </subcellularLocation>
</comment>
<sequence length="414" mass="45293">MDGSLIIVVPPLPFDHIYPSQSLPTFYEALATPSFILSSQTFHFKLQVFKLPTHCSYSHPMKIQCDVCNKHEASVFCTADEAALCDGCDHRVHHANKLASKHQRFSLLRPSHKQHPLCDICQERRAFTFCQQDRAILCKECDVSIHSANEHTLKHDRFLLTGVKLAASAMLRSSQTTSDSNSTPSLLNVSHQTTPLPSSTTTTTTNNNNNKVAVEGTGSTSASSISEYLIETLPGWQVEDFLDSYFVPFGFCKNDEVLPRLDADVEGHMGSFSTENMGIWVPQAPPPLVCSSQMDRVIVQSETNIKGSSISRLKDDTFTVPQISPPSNSKRARFLWSNRTPFIIVLFPFQKRKLVAMASTPSALTAHLNGATKERHLEQPLTPLGAGLGSVRPSQDHGHGSGGTAAQPGLAGVG</sequence>
<comment type="caution">
    <text evidence="12">The sequence shown here is derived from an EMBL/GenBank/DDBJ whole genome shotgun (WGS) entry which is preliminary data.</text>
</comment>
<dbReference type="GO" id="GO:0000976">
    <property type="term" value="F:transcription cis-regulatory region binding"/>
    <property type="evidence" value="ECO:0007669"/>
    <property type="project" value="UniProtKB-ARBA"/>
</dbReference>
<dbReference type="Proteomes" id="UP000289340">
    <property type="component" value="Chromosome 14"/>
</dbReference>
<feature type="domain" description="B box-type" evidence="11">
    <location>
        <begin position="60"/>
        <end position="107"/>
    </location>
</feature>
<feature type="compositionally biased region" description="Polar residues" evidence="10">
    <location>
        <begin position="174"/>
        <end position="199"/>
    </location>
</feature>
<name>A0A445HAM3_GLYSO</name>
<dbReference type="AlphaFoldDB" id="A0A445HAM3"/>
<keyword evidence="8" id="KW-0539">Nucleus</keyword>
<evidence type="ECO:0000256" key="5">
    <source>
        <dbReference type="ARBA" id="ARBA00022833"/>
    </source>
</evidence>
<protein>
    <submittedName>
        <fullName evidence="12">B-box zinc finger protein 21 isoform B</fullName>
    </submittedName>
</protein>
<dbReference type="GO" id="GO:0005634">
    <property type="term" value="C:nucleus"/>
    <property type="evidence" value="ECO:0007669"/>
    <property type="project" value="UniProtKB-SubCell"/>
</dbReference>
<accession>A0A445HAM3</accession>
<evidence type="ECO:0000256" key="9">
    <source>
        <dbReference type="PROSITE-ProRule" id="PRU00024"/>
    </source>
</evidence>
<reference evidence="12 13" key="1">
    <citation type="submission" date="2018-09" db="EMBL/GenBank/DDBJ databases">
        <title>A high-quality reference genome of wild soybean provides a powerful tool to mine soybean genomes.</title>
        <authorList>
            <person name="Xie M."/>
            <person name="Chung C.Y.L."/>
            <person name="Li M.-W."/>
            <person name="Wong F.-L."/>
            <person name="Chan T.-F."/>
            <person name="Lam H.-M."/>
        </authorList>
    </citation>
    <scope>NUCLEOTIDE SEQUENCE [LARGE SCALE GENOMIC DNA]</scope>
    <source>
        <strain evidence="13">cv. W05</strain>
        <tissue evidence="12">Hypocotyl of etiolated seedlings</tissue>
    </source>
</reference>
<feature type="region of interest" description="Disordered" evidence="10">
    <location>
        <begin position="381"/>
        <end position="414"/>
    </location>
</feature>
<dbReference type="PROSITE" id="PS50119">
    <property type="entry name" value="ZF_BBOX"/>
    <property type="match status" value="2"/>
</dbReference>
<dbReference type="PANTHER" id="PTHR31832:SF88">
    <property type="entry name" value="TRANSCRIPTION FACTOR INTERACTOR AND REGULATOR ZNF-B FAMILY-RELATED"/>
    <property type="match status" value="1"/>
</dbReference>
<dbReference type="GO" id="GO:0009640">
    <property type="term" value="P:photomorphogenesis"/>
    <property type="evidence" value="ECO:0007669"/>
    <property type="project" value="TreeGrafter"/>
</dbReference>
<evidence type="ECO:0000256" key="6">
    <source>
        <dbReference type="ARBA" id="ARBA00023015"/>
    </source>
</evidence>
<dbReference type="SMART" id="SM00336">
    <property type="entry name" value="BBOX"/>
    <property type="match status" value="2"/>
</dbReference>
<keyword evidence="7" id="KW-0804">Transcription</keyword>
<dbReference type="InterPro" id="IPR000315">
    <property type="entry name" value="Znf_B-box"/>
</dbReference>
<evidence type="ECO:0000256" key="8">
    <source>
        <dbReference type="ARBA" id="ARBA00023242"/>
    </source>
</evidence>
<gene>
    <name evidence="12" type="ORF">D0Y65_039446</name>
</gene>
<evidence type="ECO:0000313" key="12">
    <source>
        <dbReference type="EMBL" id="RZB70161.1"/>
    </source>
</evidence>
<evidence type="ECO:0000256" key="1">
    <source>
        <dbReference type="ARBA" id="ARBA00004123"/>
    </source>
</evidence>
<dbReference type="CDD" id="cd19821">
    <property type="entry name" value="Bbox1_BBX-like"/>
    <property type="match status" value="2"/>
</dbReference>
<evidence type="ECO:0000256" key="10">
    <source>
        <dbReference type="SAM" id="MobiDB-lite"/>
    </source>
</evidence>
<evidence type="ECO:0000256" key="2">
    <source>
        <dbReference type="ARBA" id="ARBA00022723"/>
    </source>
</evidence>
<evidence type="ECO:0000256" key="4">
    <source>
        <dbReference type="ARBA" id="ARBA00022771"/>
    </source>
</evidence>
<keyword evidence="3" id="KW-0677">Repeat</keyword>
<dbReference type="EMBL" id="QZWG01000014">
    <property type="protein sequence ID" value="RZB70161.1"/>
    <property type="molecule type" value="Genomic_DNA"/>
</dbReference>
<keyword evidence="2" id="KW-0479">Metal-binding</keyword>
<dbReference type="InterPro" id="IPR049808">
    <property type="entry name" value="CONSTANS-like_Bbox1"/>
</dbReference>
<dbReference type="FunFam" id="3.30.160.60:FF:000856">
    <property type="entry name" value="B-box zinc finger protein 21"/>
    <property type="match status" value="1"/>
</dbReference>
<keyword evidence="6" id="KW-0805">Transcription regulation</keyword>
<keyword evidence="13" id="KW-1185">Reference proteome</keyword>
<feature type="domain" description="B box-type" evidence="11">
    <location>
        <begin position="113"/>
        <end position="160"/>
    </location>
</feature>
<keyword evidence="5" id="KW-0862">Zinc</keyword>
<feature type="region of interest" description="Disordered" evidence="10">
    <location>
        <begin position="174"/>
        <end position="218"/>
    </location>
</feature>
<dbReference type="GO" id="GO:0006355">
    <property type="term" value="P:regulation of DNA-templated transcription"/>
    <property type="evidence" value="ECO:0007669"/>
    <property type="project" value="TreeGrafter"/>
</dbReference>
<evidence type="ECO:0000313" key="13">
    <source>
        <dbReference type="Proteomes" id="UP000289340"/>
    </source>
</evidence>
<dbReference type="GO" id="GO:0008270">
    <property type="term" value="F:zinc ion binding"/>
    <property type="evidence" value="ECO:0007669"/>
    <property type="project" value="UniProtKB-KW"/>
</dbReference>
<organism evidence="12 13">
    <name type="scientific">Glycine soja</name>
    <name type="common">Wild soybean</name>
    <dbReference type="NCBI Taxonomy" id="3848"/>
    <lineage>
        <taxon>Eukaryota</taxon>
        <taxon>Viridiplantae</taxon>
        <taxon>Streptophyta</taxon>
        <taxon>Embryophyta</taxon>
        <taxon>Tracheophyta</taxon>
        <taxon>Spermatophyta</taxon>
        <taxon>Magnoliopsida</taxon>
        <taxon>eudicotyledons</taxon>
        <taxon>Gunneridae</taxon>
        <taxon>Pentapetalae</taxon>
        <taxon>rosids</taxon>
        <taxon>fabids</taxon>
        <taxon>Fabales</taxon>
        <taxon>Fabaceae</taxon>
        <taxon>Papilionoideae</taxon>
        <taxon>50 kb inversion clade</taxon>
        <taxon>NPAAA clade</taxon>
        <taxon>indigoferoid/millettioid clade</taxon>
        <taxon>Phaseoleae</taxon>
        <taxon>Glycine</taxon>
        <taxon>Glycine subgen. Soja</taxon>
    </lineage>
</organism>
<dbReference type="PANTHER" id="PTHR31832">
    <property type="entry name" value="B-BOX ZINC FINGER PROTEIN 22"/>
    <property type="match status" value="1"/>
</dbReference>
<feature type="compositionally biased region" description="Low complexity" evidence="10">
    <location>
        <begin position="200"/>
        <end position="210"/>
    </location>
</feature>
<evidence type="ECO:0000256" key="3">
    <source>
        <dbReference type="ARBA" id="ARBA00022737"/>
    </source>
</evidence>
<keyword evidence="4 9" id="KW-0863">Zinc-finger</keyword>
<evidence type="ECO:0000256" key="7">
    <source>
        <dbReference type="ARBA" id="ARBA00023163"/>
    </source>
</evidence>
<dbReference type="Pfam" id="PF00643">
    <property type="entry name" value="zf-B_box"/>
    <property type="match status" value="1"/>
</dbReference>